<evidence type="ECO:0000256" key="7">
    <source>
        <dbReference type="ARBA" id="ARBA00023136"/>
    </source>
</evidence>
<keyword evidence="4" id="KW-1003">Cell membrane</keyword>
<reference evidence="9 10" key="1">
    <citation type="submission" date="2018-07" db="EMBL/GenBank/DDBJ databases">
        <title>New species, Clostridium PI-S10-A1B.</title>
        <authorList>
            <person name="Krishna G."/>
            <person name="Summeta K."/>
            <person name="Shikha S."/>
            <person name="Prabhu P.B."/>
            <person name="Suresh K."/>
        </authorList>
    </citation>
    <scope>NUCLEOTIDE SEQUENCE [LARGE SCALE GENOMIC DNA]</scope>
    <source>
        <strain evidence="9 10">PI-S10-A1B</strain>
    </source>
</reference>
<dbReference type="SMART" id="SM00382">
    <property type="entry name" value="AAA"/>
    <property type="match status" value="1"/>
</dbReference>
<evidence type="ECO:0000256" key="4">
    <source>
        <dbReference type="ARBA" id="ARBA00022475"/>
    </source>
</evidence>
<evidence type="ECO:0000256" key="1">
    <source>
        <dbReference type="ARBA" id="ARBA00004202"/>
    </source>
</evidence>
<dbReference type="GO" id="GO:0005886">
    <property type="term" value="C:plasma membrane"/>
    <property type="evidence" value="ECO:0007669"/>
    <property type="project" value="UniProtKB-SubCell"/>
</dbReference>
<evidence type="ECO:0000256" key="3">
    <source>
        <dbReference type="ARBA" id="ARBA00022448"/>
    </source>
</evidence>
<dbReference type="InterPro" id="IPR003439">
    <property type="entry name" value="ABC_transporter-like_ATP-bd"/>
</dbReference>
<evidence type="ECO:0000313" key="9">
    <source>
        <dbReference type="EMBL" id="RFZ77463.1"/>
    </source>
</evidence>
<organism evidence="9 10">
    <name type="scientific">Lacrimispora amygdalina</name>
    <dbReference type="NCBI Taxonomy" id="253257"/>
    <lineage>
        <taxon>Bacteria</taxon>
        <taxon>Bacillati</taxon>
        <taxon>Bacillota</taxon>
        <taxon>Clostridia</taxon>
        <taxon>Lachnospirales</taxon>
        <taxon>Lachnospiraceae</taxon>
        <taxon>Lacrimispora</taxon>
    </lineage>
</organism>
<dbReference type="AlphaFoldDB" id="A0A3E2N8Y0"/>
<keyword evidence="6 9" id="KW-0067">ATP-binding</keyword>
<feature type="domain" description="ABC transporter" evidence="8">
    <location>
        <begin position="2"/>
        <end position="250"/>
    </location>
</feature>
<dbReference type="Pfam" id="PF00005">
    <property type="entry name" value="ABC_tran"/>
    <property type="match status" value="1"/>
</dbReference>
<dbReference type="SUPFAM" id="SSF52540">
    <property type="entry name" value="P-loop containing nucleoside triphosphate hydrolases"/>
    <property type="match status" value="1"/>
</dbReference>
<evidence type="ECO:0000259" key="8">
    <source>
        <dbReference type="PROSITE" id="PS50893"/>
    </source>
</evidence>
<evidence type="ECO:0000256" key="6">
    <source>
        <dbReference type="ARBA" id="ARBA00022840"/>
    </source>
</evidence>
<dbReference type="PANTHER" id="PTHR43297:SF2">
    <property type="entry name" value="DIPEPTIDE TRANSPORT ATP-BINDING PROTEIN DPPD"/>
    <property type="match status" value="1"/>
</dbReference>
<name>A0A3E2N8Y0_9FIRM</name>
<keyword evidence="7" id="KW-0472">Membrane</keyword>
<keyword evidence="5" id="KW-0547">Nucleotide-binding</keyword>
<dbReference type="InterPro" id="IPR003593">
    <property type="entry name" value="AAA+_ATPase"/>
</dbReference>
<dbReference type="GO" id="GO:0005524">
    <property type="term" value="F:ATP binding"/>
    <property type="evidence" value="ECO:0007669"/>
    <property type="project" value="UniProtKB-KW"/>
</dbReference>
<comment type="subcellular location">
    <subcellularLocation>
        <location evidence="1">Cell membrane</location>
        <topology evidence="1">Peripheral membrane protein</topology>
    </subcellularLocation>
</comment>
<protein>
    <submittedName>
        <fullName evidence="9">ABC transporter ATP-binding protein</fullName>
    </submittedName>
</protein>
<dbReference type="OrthoDB" id="9806285at2"/>
<dbReference type="GO" id="GO:0016887">
    <property type="term" value="F:ATP hydrolysis activity"/>
    <property type="evidence" value="ECO:0007669"/>
    <property type="project" value="InterPro"/>
</dbReference>
<comment type="similarity">
    <text evidence="2">Belongs to the ABC transporter superfamily.</text>
</comment>
<proteinExistence type="inferred from homology"/>
<dbReference type="EMBL" id="QOHO01000062">
    <property type="protein sequence ID" value="RFZ77463.1"/>
    <property type="molecule type" value="Genomic_DNA"/>
</dbReference>
<evidence type="ECO:0000313" key="10">
    <source>
        <dbReference type="Proteomes" id="UP000260680"/>
    </source>
</evidence>
<evidence type="ECO:0000256" key="5">
    <source>
        <dbReference type="ARBA" id="ARBA00022741"/>
    </source>
</evidence>
<evidence type="ECO:0000256" key="2">
    <source>
        <dbReference type="ARBA" id="ARBA00005417"/>
    </source>
</evidence>
<accession>A0A3E2N8Y0</accession>
<sequence>MLEIQNITVKYNNSDKPAVENFSLNIKRGEICCLVGESGSGKTSVIRAVQGNLPGHGTVTQGDILFEGQSLLNYTVNEWRKIRGTEISMIFQDSGAMMNPVRTIGSQFVEYIRAHGTYTKREAWEKGVQMLKSVRLPDGEHIMNSYPFQLSGGMKQRVGIAFAMFFRPKLLLADEPTSALDVTTQAQIVRQMMKLREDYGTGIIMITHNLALAAYMSDRILIMKDGNVTDSGDREHILHNSQVDYTKKLLSAVPSAGGCYHV</sequence>
<keyword evidence="3" id="KW-0813">Transport</keyword>
<dbReference type="Gene3D" id="3.40.50.300">
    <property type="entry name" value="P-loop containing nucleotide triphosphate hydrolases"/>
    <property type="match status" value="1"/>
</dbReference>
<dbReference type="PROSITE" id="PS50893">
    <property type="entry name" value="ABC_TRANSPORTER_2"/>
    <property type="match status" value="1"/>
</dbReference>
<dbReference type="InterPro" id="IPR027417">
    <property type="entry name" value="P-loop_NTPase"/>
</dbReference>
<dbReference type="RefSeq" id="WP_117418476.1">
    <property type="nucleotide sequence ID" value="NZ_QOHO01000062.1"/>
</dbReference>
<dbReference type="Proteomes" id="UP000260680">
    <property type="component" value="Unassembled WGS sequence"/>
</dbReference>
<dbReference type="PANTHER" id="PTHR43297">
    <property type="entry name" value="OLIGOPEPTIDE TRANSPORT ATP-BINDING PROTEIN APPD"/>
    <property type="match status" value="1"/>
</dbReference>
<gene>
    <name evidence="9" type="ORF">DS742_18320</name>
</gene>
<dbReference type="CDD" id="cd03257">
    <property type="entry name" value="ABC_NikE_OppD_transporters"/>
    <property type="match status" value="1"/>
</dbReference>
<comment type="caution">
    <text evidence="9">The sequence shown here is derived from an EMBL/GenBank/DDBJ whole genome shotgun (WGS) entry which is preliminary data.</text>
</comment>
<dbReference type="InterPro" id="IPR050388">
    <property type="entry name" value="ABC_Ni/Peptide_Import"/>
</dbReference>